<dbReference type="InterPro" id="IPR043129">
    <property type="entry name" value="ATPase_NBD"/>
</dbReference>
<dbReference type="Proteomes" id="UP000529946">
    <property type="component" value="Unassembled WGS sequence"/>
</dbReference>
<organism evidence="3 4">
    <name type="scientific">Brevundimonas lenta</name>
    <dbReference type="NCBI Taxonomy" id="424796"/>
    <lineage>
        <taxon>Bacteria</taxon>
        <taxon>Pseudomonadati</taxon>
        <taxon>Pseudomonadota</taxon>
        <taxon>Alphaproteobacteria</taxon>
        <taxon>Caulobacterales</taxon>
        <taxon>Caulobacteraceae</taxon>
        <taxon>Brevundimonas</taxon>
    </lineage>
</organism>
<evidence type="ECO:0000256" key="1">
    <source>
        <dbReference type="SAM" id="MobiDB-lite"/>
    </source>
</evidence>
<name>A0A7W6JE65_9CAUL</name>
<reference evidence="3 4" key="1">
    <citation type="submission" date="2020-08" db="EMBL/GenBank/DDBJ databases">
        <title>Genomic Encyclopedia of Type Strains, Phase IV (KMG-IV): sequencing the most valuable type-strain genomes for metagenomic binning, comparative biology and taxonomic classification.</title>
        <authorList>
            <person name="Goeker M."/>
        </authorList>
    </citation>
    <scope>NUCLEOTIDE SEQUENCE [LARGE SCALE GENOMIC DNA]</scope>
    <source>
        <strain evidence="3 4">DSM 23960</strain>
    </source>
</reference>
<evidence type="ECO:0000313" key="3">
    <source>
        <dbReference type="EMBL" id="MBB4083489.1"/>
    </source>
</evidence>
<gene>
    <name evidence="3" type="ORF">GGR12_002355</name>
</gene>
<dbReference type="GO" id="GO:0008894">
    <property type="term" value="F:guanosine-5'-triphosphate,3'-diphosphate diphosphatase activity"/>
    <property type="evidence" value="ECO:0007669"/>
    <property type="project" value="UniProtKB-EC"/>
</dbReference>
<dbReference type="InterPro" id="IPR003695">
    <property type="entry name" value="Ppx_GppA_N"/>
</dbReference>
<keyword evidence="4" id="KW-1185">Reference proteome</keyword>
<dbReference type="Gene3D" id="3.30.420.150">
    <property type="entry name" value="Exopolyphosphatase. Domain 2"/>
    <property type="match status" value="1"/>
</dbReference>
<dbReference type="InterPro" id="IPR050273">
    <property type="entry name" value="GppA/Ppx_hydrolase"/>
</dbReference>
<feature type="region of interest" description="Disordered" evidence="1">
    <location>
        <begin position="363"/>
        <end position="383"/>
    </location>
</feature>
<sequence>MKVRPMPETDGAPRRSRSQPRRSHGTSARGGASGDTEASGREAPLYGALDLGTNNCRLLIAKPARDGFRVVDSFSRIVRLGEGLSRTGRLDDAAMERAYDALMMCGERVARRGVEPARLMAVATQACRQADNGAAFIERVRVGTGLKLRIIDPIEEARLAVEGCLNLFDQNAEAVLVVDVGGGSTELSWLRRHEGGFTLEGWMSAPIGVVTLAERHPEPANARNGELAGWYEEMIVDMGAAIAAAPVDPALRTIFTAGRAHLVGTSGAITSLAGIHLGLRRYQRNLVDGLWMTRGDCEAAAERLKALGPEGRAAESCIGPDRADLVLAGAAIMEAVQRAWPSERVRVADRGLREGLLLQRIREDRKPPRRRRRRGRGGQPPAT</sequence>
<dbReference type="EC" id="3.6.1.11" evidence="3"/>
<proteinExistence type="predicted"/>
<dbReference type="Pfam" id="PF02541">
    <property type="entry name" value="Ppx-GppA"/>
    <property type="match status" value="1"/>
</dbReference>
<dbReference type="PANTHER" id="PTHR30005:SF0">
    <property type="entry name" value="RETROGRADE REGULATION PROTEIN 2"/>
    <property type="match status" value="1"/>
</dbReference>
<evidence type="ECO:0000259" key="2">
    <source>
        <dbReference type="Pfam" id="PF02541"/>
    </source>
</evidence>
<dbReference type="PANTHER" id="PTHR30005">
    <property type="entry name" value="EXOPOLYPHOSPHATASE"/>
    <property type="match status" value="1"/>
</dbReference>
<feature type="domain" description="Ppx/GppA phosphatase N-terminal" evidence="2">
    <location>
        <begin position="60"/>
        <end position="360"/>
    </location>
</feature>
<dbReference type="SUPFAM" id="SSF53067">
    <property type="entry name" value="Actin-like ATPase domain"/>
    <property type="match status" value="2"/>
</dbReference>
<dbReference type="GO" id="GO:0004309">
    <property type="term" value="F:exopolyphosphatase activity"/>
    <property type="evidence" value="ECO:0007669"/>
    <property type="project" value="UniProtKB-EC"/>
</dbReference>
<dbReference type="EC" id="3.6.1.40" evidence="3"/>
<keyword evidence="3" id="KW-0378">Hydrolase</keyword>
<feature type="region of interest" description="Disordered" evidence="1">
    <location>
        <begin position="1"/>
        <end position="40"/>
    </location>
</feature>
<comment type="caution">
    <text evidence="3">The sequence shown here is derived from an EMBL/GenBank/DDBJ whole genome shotgun (WGS) entry which is preliminary data.</text>
</comment>
<protein>
    <submittedName>
        <fullName evidence="3">Exopolyphosphatase/guanosine-5'-triphosphate, 3'-diphosphate pyrophosphatase</fullName>
        <ecNumber evidence="3">3.6.1.11</ecNumber>
        <ecNumber evidence="3">3.6.1.40</ecNumber>
    </submittedName>
</protein>
<dbReference type="CDD" id="cd24054">
    <property type="entry name" value="ASKHA_NBD_AaPPX-GppA_MtPPX2-like"/>
    <property type="match status" value="1"/>
</dbReference>
<dbReference type="Gene3D" id="3.30.420.40">
    <property type="match status" value="1"/>
</dbReference>
<feature type="compositionally biased region" description="Basic residues" evidence="1">
    <location>
        <begin position="367"/>
        <end position="376"/>
    </location>
</feature>
<accession>A0A7W6JE65</accession>
<evidence type="ECO:0000313" key="4">
    <source>
        <dbReference type="Proteomes" id="UP000529946"/>
    </source>
</evidence>
<feature type="compositionally biased region" description="Basic and acidic residues" evidence="1">
    <location>
        <begin position="1"/>
        <end position="13"/>
    </location>
</feature>
<dbReference type="EMBL" id="JACIDM010000002">
    <property type="protein sequence ID" value="MBB4083489.1"/>
    <property type="molecule type" value="Genomic_DNA"/>
</dbReference>
<dbReference type="AlphaFoldDB" id="A0A7W6JE65"/>
<feature type="compositionally biased region" description="Basic residues" evidence="1">
    <location>
        <begin position="14"/>
        <end position="24"/>
    </location>
</feature>